<dbReference type="Proteomes" id="UP001218188">
    <property type="component" value="Unassembled WGS sequence"/>
</dbReference>
<feature type="signal peptide" evidence="1">
    <location>
        <begin position="1"/>
        <end position="20"/>
    </location>
</feature>
<reference evidence="2" key="1">
    <citation type="submission" date="2023-03" db="EMBL/GenBank/DDBJ databases">
        <title>Massive genome expansion in bonnet fungi (Mycena s.s.) driven by repeated elements and novel gene families across ecological guilds.</title>
        <authorList>
            <consortium name="Lawrence Berkeley National Laboratory"/>
            <person name="Harder C.B."/>
            <person name="Miyauchi S."/>
            <person name="Viragh M."/>
            <person name="Kuo A."/>
            <person name="Thoen E."/>
            <person name="Andreopoulos B."/>
            <person name="Lu D."/>
            <person name="Skrede I."/>
            <person name="Drula E."/>
            <person name="Henrissat B."/>
            <person name="Morin E."/>
            <person name="Kohler A."/>
            <person name="Barry K."/>
            <person name="LaButti K."/>
            <person name="Morin E."/>
            <person name="Salamov A."/>
            <person name="Lipzen A."/>
            <person name="Mereny Z."/>
            <person name="Hegedus B."/>
            <person name="Baldrian P."/>
            <person name="Stursova M."/>
            <person name="Weitz H."/>
            <person name="Taylor A."/>
            <person name="Grigoriev I.V."/>
            <person name="Nagy L.G."/>
            <person name="Martin F."/>
            <person name="Kauserud H."/>
        </authorList>
    </citation>
    <scope>NUCLEOTIDE SEQUENCE</scope>
    <source>
        <strain evidence="2">CBHHK200</strain>
    </source>
</reference>
<protein>
    <submittedName>
        <fullName evidence="2">Spherulation-specific family 4</fullName>
    </submittedName>
</protein>
<dbReference type="PANTHER" id="PTHR35040:SF9">
    <property type="entry name" value="4-LIKE CELL SURFACE PROTEIN, PUTATIVE (AFU_ORTHOLOGUE AFUA_4G14080)-RELATED"/>
    <property type="match status" value="1"/>
</dbReference>
<evidence type="ECO:0000313" key="2">
    <source>
        <dbReference type="EMBL" id="KAJ7028221.1"/>
    </source>
</evidence>
<evidence type="ECO:0000313" key="3">
    <source>
        <dbReference type="Proteomes" id="UP001218188"/>
    </source>
</evidence>
<sequence length="262" mass="28417">MILATLLSVLAFLTVIPVHAQTGIIVPLYSYPETNATWEPLEIAIGTFPDVQFYVIINPDSGPGATDTNYQGAVAALNPYANVLLVGYVLTGYGTRPLYEVQQDIETYAGWPAATGLAGIFFDETLAGLTQTYTAYTDAARNVTWPGRSTAYVILNPGEDIGDSDYYAFADQIVTFEDTYPRYQNLAPLPLPHPAQQSVIMNSFNGTNETLASLVQCFETSGLASAYITDLDTDIYNSFGSDWTAFAQDVNTTEGVSGVYDE</sequence>
<feature type="non-terminal residue" evidence="2">
    <location>
        <position position="1"/>
    </location>
</feature>
<keyword evidence="1" id="KW-0732">Signal</keyword>
<gene>
    <name evidence="2" type="ORF">C8F04DRAFT_1291380</name>
</gene>
<dbReference type="Pfam" id="PF12138">
    <property type="entry name" value="Spherulin4"/>
    <property type="match status" value="1"/>
</dbReference>
<accession>A0AAD6WYM3</accession>
<dbReference type="AlphaFoldDB" id="A0AAD6WYM3"/>
<dbReference type="PANTHER" id="PTHR35040">
    <property type="match status" value="1"/>
</dbReference>
<name>A0AAD6WYM3_9AGAR</name>
<dbReference type="EMBL" id="JARJCM010000114">
    <property type="protein sequence ID" value="KAJ7028221.1"/>
    <property type="molecule type" value="Genomic_DNA"/>
</dbReference>
<keyword evidence="3" id="KW-1185">Reference proteome</keyword>
<feature type="chain" id="PRO_5042074267" evidence="1">
    <location>
        <begin position="21"/>
        <end position="262"/>
    </location>
</feature>
<proteinExistence type="predicted"/>
<dbReference type="InterPro" id="IPR021986">
    <property type="entry name" value="Spherulin4"/>
</dbReference>
<organism evidence="2 3">
    <name type="scientific">Mycena alexandri</name>
    <dbReference type="NCBI Taxonomy" id="1745969"/>
    <lineage>
        <taxon>Eukaryota</taxon>
        <taxon>Fungi</taxon>
        <taxon>Dikarya</taxon>
        <taxon>Basidiomycota</taxon>
        <taxon>Agaricomycotina</taxon>
        <taxon>Agaricomycetes</taxon>
        <taxon>Agaricomycetidae</taxon>
        <taxon>Agaricales</taxon>
        <taxon>Marasmiineae</taxon>
        <taxon>Mycenaceae</taxon>
        <taxon>Mycena</taxon>
    </lineage>
</organism>
<comment type="caution">
    <text evidence="2">The sequence shown here is derived from an EMBL/GenBank/DDBJ whole genome shotgun (WGS) entry which is preliminary data.</text>
</comment>
<evidence type="ECO:0000256" key="1">
    <source>
        <dbReference type="SAM" id="SignalP"/>
    </source>
</evidence>